<dbReference type="RefSeq" id="WP_376993398.1">
    <property type="nucleotide sequence ID" value="NZ_JBHSLC010000002.1"/>
</dbReference>
<accession>A0ABW0FXW3</accession>
<comment type="caution">
    <text evidence="1">The sequence shown here is derived from an EMBL/GenBank/DDBJ whole genome shotgun (WGS) entry which is preliminary data.</text>
</comment>
<protein>
    <submittedName>
        <fullName evidence="1">Uncharacterized protein</fullName>
    </submittedName>
</protein>
<organism evidence="1 2">
    <name type="scientific">Azospirillum himalayense</name>
    <dbReference type="NCBI Taxonomy" id="654847"/>
    <lineage>
        <taxon>Bacteria</taxon>
        <taxon>Pseudomonadati</taxon>
        <taxon>Pseudomonadota</taxon>
        <taxon>Alphaproteobacteria</taxon>
        <taxon>Rhodospirillales</taxon>
        <taxon>Azospirillaceae</taxon>
        <taxon>Azospirillum</taxon>
    </lineage>
</organism>
<proteinExistence type="predicted"/>
<evidence type="ECO:0000313" key="2">
    <source>
        <dbReference type="Proteomes" id="UP001596166"/>
    </source>
</evidence>
<keyword evidence="2" id="KW-1185">Reference proteome</keyword>
<name>A0ABW0FXW3_9PROT</name>
<dbReference type="EMBL" id="JBHSLC010000002">
    <property type="protein sequence ID" value="MFC5353572.1"/>
    <property type="molecule type" value="Genomic_DNA"/>
</dbReference>
<sequence length="104" mass="11282">MDRDAFQALAWAGFISFASNNSDLIAAFEQETGRRFTCPPSGPIASAIDGDSGSADDNAMAFAVWASRTQWGWDETPEAFRKDAERWEARMAASLSSPTGGDRE</sequence>
<reference evidence="2" key="1">
    <citation type="journal article" date="2019" name="Int. J. Syst. Evol. Microbiol.">
        <title>The Global Catalogue of Microorganisms (GCM) 10K type strain sequencing project: providing services to taxonomists for standard genome sequencing and annotation.</title>
        <authorList>
            <consortium name="The Broad Institute Genomics Platform"/>
            <consortium name="The Broad Institute Genome Sequencing Center for Infectious Disease"/>
            <person name="Wu L."/>
            <person name="Ma J."/>
        </authorList>
    </citation>
    <scope>NUCLEOTIDE SEQUENCE [LARGE SCALE GENOMIC DNA]</scope>
    <source>
        <strain evidence="2">CCUG 58760</strain>
    </source>
</reference>
<evidence type="ECO:0000313" key="1">
    <source>
        <dbReference type="EMBL" id="MFC5353572.1"/>
    </source>
</evidence>
<dbReference type="Proteomes" id="UP001596166">
    <property type="component" value="Unassembled WGS sequence"/>
</dbReference>
<gene>
    <name evidence="1" type="ORF">ACFPMG_01005</name>
</gene>